<evidence type="ECO:0000256" key="8">
    <source>
        <dbReference type="SAM" id="Phobius"/>
    </source>
</evidence>
<evidence type="ECO:0000256" key="3">
    <source>
        <dbReference type="ARBA" id="ARBA00022448"/>
    </source>
</evidence>
<dbReference type="EMBL" id="CABFNP030001353">
    <property type="protein sequence ID" value="CAI6100817.1"/>
    <property type="molecule type" value="Genomic_DNA"/>
</dbReference>
<evidence type="ECO:0000256" key="5">
    <source>
        <dbReference type="ARBA" id="ARBA00022989"/>
    </source>
</evidence>
<feature type="transmembrane region" description="Helical" evidence="8">
    <location>
        <begin position="176"/>
        <end position="197"/>
    </location>
</feature>
<comment type="subcellular location">
    <subcellularLocation>
        <location evidence="1">Membrane</location>
        <topology evidence="1">Multi-pass membrane protein</topology>
    </subcellularLocation>
</comment>
<feature type="domain" description="Major facilitator superfamily (MFS) profile" evidence="9">
    <location>
        <begin position="74"/>
        <end position="528"/>
    </location>
</feature>
<feature type="transmembrane region" description="Helical" evidence="8">
    <location>
        <begin position="506"/>
        <end position="524"/>
    </location>
</feature>
<dbReference type="SUPFAM" id="SSF103473">
    <property type="entry name" value="MFS general substrate transporter"/>
    <property type="match status" value="1"/>
</dbReference>
<dbReference type="InterPro" id="IPR005828">
    <property type="entry name" value="MFS_sugar_transport-like"/>
</dbReference>
<feature type="transmembrane region" description="Helical" evidence="8">
    <location>
        <begin position="471"/>
        <end position="494"/>
    </location>
</feature>
<dbReference type="PANTHER" id="PTHR48022">
    <property type="entry name" value="PLASTIDIC GLUCOSE TRANSPORTER 4"/>
    <property type="match status" value="1"/>
</dbReference>
<keyword evidence="3 7" id="KW-0813">Transport</keyword>
<name>A0AA35QF18_9HYPO</name>
<feature type="transmembrane region" description="Helical" evidence="8">
    <location>
        <begin position="375"/>
        <end position="397"/>
    </location>
</feature>
<dbReference type="PANTHER" id="PTHR48022:SF15">
    <property type="entry name" value="ALPHA-GLUCOSIDE TRANSPORTER, PUTATIVE (AFU_ORTHOLOGUE AFUA_5G00500)-RELATED"/>
    <property type="match status" value="1"/>
</dbReference>
<feature type="non-terminal residue" evidence="10">
    <location>
        <position position="578"/>
    </location>
</feature>
<evidence type="ECO:0000256" key="7">
    <source>
        <dbReference type="RuleBase" id="RU003346"/>
    </source>
</evidence>
<keyword evidence="4 8" id="KW-0812">Transmembrane</keyword>
<dbReference type="PRINTS" id="PR00171">
    <property type="entry name" value="SUGRTRNSPORT"/>
</dbReference>
<feature type="transmembrane region" description="Helical" evidence="8">
    <location>
        <begin position="238"/>
        <end position="261"/>
    </location>
</feature>
<feature type="transmembrane region" description="Helical" evidence="8">
    <location>
        <begin position="209"/>
        <end position="232"/>
    </location>
</feature>
<dbReference type="PROSITE" id="PS50850">
    <property type="entry name" value="MFS"/>
    <property type="match status" value="1"/>
</dbReference>
<evidence type="ECO:0000256" key="2">
    <source>
        <dbReference type="ARBA" id="ARBA00010992"/>
    </source>
</evidence>
<keyword evidence="6 8" id="KW-0472">Membrane</keyword>
<feature type="transmembrane region" description="Helical" evidence="8">
    <location>
        <begin position="152"/>
        <end position="170"/>
    </location>
</feature>
<dbReference type="InterPro" id="IPR050360">
    <property type="entry name" value="MFS_Sugar_Transporters"/>
</dbReference>
<dbReference type="AlphaFoldDB" id="A0AA35QF18"/>
<feature type="transmembrane region" description="Helical" evidence="8">
    <location>
        <begin position="121"/>
        <end position="140"/>
    </location>
</feature>
<proteinExistence type="inferred from homology"/>
<reference evidence="10" key="1">
    <citation type="submission" date="2023-01" db="EMBL/GenBank/DDBJ databases">
        <authorList>
            <person name="Piombo E."/>
        </authorList>
    </citation>
    <scope>NUCLEOTIDE SEQUENCE</scope>
</reference>
<dbReference type="FunFam" id="1.20.1250.20:FF:000078">
    <property type="entry name" value="MFS maltose transporter, putative"/>
    <property type="match status" value="1"/>
</dbReference>
<sequence length="578" mass="63949">LAEFISGSAAWVIEPSSATEPVDNQTCFQFTACHPFMLPRSDDNGMKATNIDYTTVDGSQKWAILREHWKYGLWALWSSIGSMMLGWDYVAGGQLAALPEFRKQFGIRQEDGSMLLPAHYLAAWAAVGLACDIVAALISAPFLEKYGRKHQIIVASIISVVGVLLQQLATKWKMHLAGRAVNGAAVGIMFTISPLWIGETCRPELRGLFLCLFNASIVLGQFLIVVIGYGASNIEGKWQWWTVVVSMYIFPATLLAGYPWFPESPYWLIREARADDARKSLQRMYSREAQEFIEIEMRRLEEDVRFNSELNSDLQDTGFEIFGLHIGAELQCFRGSNLKRTLTAMFAASGQQLIGASFVIGYATYFFELIGISNFFLASCLMYVVMLLSTTAAFPLVEIVGRRGLIVPALFAMSGLLLLMGILGWFQDRSGALWAIVVITYLWAVVYQVSLGACGFVLASEVATLRLRAATQALVTVMNGVWGLIMQFTVPYMINMDAGNLGGKTGLIFFGTGILTAIAGYFLFPETKGLSFERIDELYNKGTAPRHFKKKSTEMDLSMASRQGVKDGEDVANVVEIS</sequence>
<dbReference type="InterPro" id="IPR005829">
    <property type="entry name" value="Sugar_transporter_CS"/>
</dbReference>
<feature type="transmembrane region" description="Helical" evidence="8">
    <location>
        <begin position="404"/>
        <end position="426"/>
    </location>
</feature>
<feature type="transmembrane region" description="Helical" evidence="8">
    <location>
        <begin position="432"/>
        <end position="459"/>
    </location>
</feature>
<feature type="non-terminal residue" evidence="10">
    <location>
        <position position="1"/>
    </location>
</feature>
<dbReference type="NCBIfam" id="TIGR00879">
    <property type="entry name" value="SP"/>
    <property type="match status" value="1"/>
</dbReference>
<dbReference type="Gene3D" id="1.20.1250.20">
    <property type="entry name" value="MFS general substrate transporter like domains"/>
    <property type="match status" value="1"/>
</dbReference>
<dbReference type="GO" id="GO:0016020">
    <property type="term" value="C:membrane"/>
    <property type="evidence" value="ECO:0007669"/>
    <property type="project" value="UniProtKB-SubCell"/>
</dbReference>
<evidence type="ECO:0000313" key="11">
    <source>
        <dbReference type="Proteomes" id="UP001160390"/>
    </source>
</evidence>
<dbReference type="Pfam" id="PF00083">
    <property type="entry name" value="Sugar_tr"/>
    <property type="match status" value="1"/>
</dbReference>
<organism evidence="10 11">
    <name type="scientific">Clonostachys chloroleuca</name>
    <dbReference type="NCBI Taxonomy" id="1926264"/>
    <lineage>
        <taxon>Eukaryota</taxon>
        <taxon>Fungi</taxon>
        <taxon>Dikarya</taxon>
        <taxon>Ascomycota</taxon>
        <taxon>Pezizomycotina</taxon>
        <taxon>Sordariomycetes</taxon>
        <taxon>Hypocreomycetidae</taxon>
        <taxon>Hypocreales</taxon>
        <taxon>Bionectriaceae</taxon>
        <taxon>Clonostachys</taxon>
    </lineage>
</organism>
<gene>
    <name evidence="10" type="ORF">CCHLO57077_00006863</name>
</gene>
<accession>A0AA35QF18</accession>
<evidence type="ECO:0000256" key="4">
    <source>
        <dbReference type="ARBA" id="ARBA00022692"/>
    </source>
</evidence>
<feature type="transmembrane region" description="Helical" evidence="8">
    <location>
        <begin position="71"/>
        <end position="90"/>
    </location>
</feature>
<evidence type="ECO:0000256" key="1">
    <source>
        <dbReference type="ARBA" id="ARBA00004141"/>
    </source>
</evidence>
<dbReference type="InterPro" id="IPR036259">
    <property type="entry name" value="MFS_trans_sf"/>
</dbReference>
<dbReference type="InterPro" id="IPR020846">
    <property type="entry name" value="MFS_dom"/>
</dbReference>
<protein>
    <recommendedName>
        <fullName evidence="9">Major facilitator superfamily (MFS) profile domain-containing protein</fullName>
    </recommendedName>
</protein>
<comment type="similarity">
    <text evidence="2 7">Belongs to the major facilitator superfamily. Sugar transporter (TC 2.A.1.1) family.</text>
</comment>
<dbReference type="PROSITE" id="PS00216">
    <property type="entry name" value="SUGAR_TRANSPORT_1"/>
    <property type="match status" value="2"/>
</dbReference>
<dbReference type="Proteomes" id="UP001160390">
    <property type="component" value="Unassembled WGS sequence"/>
</dbReference>
<dbReference type="InterPro" id="IPR003663">
    <property type="entry name" value="Sugar/inositol_transpt"/>
</dbReference>
<comment type="caution">
    <text evidence="10">The sequence shown here is derived from an EMBL/GenBank/DDBJ whole genome shotgun (WGS) entry which is preliminary data.</text>
</comment>
<evidence type="ECO:0000259" key="9">
    <source>
        <dbReference type="PROSITE" id="PS50850"/>
    </source>
</evidence>
<keyword evidence="11" id="KW-1185">Reference proteome</keyword>
<evidence type="ECO:0000313" key="10">
    <source>
        <dbReference type="EMBL" id="CAI6100817.1"/>
    </source>
</evidence>
<evidence type="ECO:0000256" key="6">
    <source>
        <dbReference type="ARBA" id="ARBA00023136"/>
    </source>
</evidence>
<dbReference type="GO" id="GO:0005351">
    <property type="term" value="F:carbohydrate:proton symporter activity"/>
    <property type="evidence" value="ECO:0007669"/>
    <property type="project" value="TreeGrafter"/>
</dbReference>
<feature type="transmembrane region" description="Helical" evidence="8">
    <location>
        <begin position="342"/>
        <end position="363"/>
    </location>
</feature>
<keyword evidence="5 8" id="KW-1133">Transmembrane helix</keyword>